<evidence type="ECO:0000313" key="3">
    <source>
        <dbReference type="Proteomes" id="UP000724874"/>
    </source>
</evidence>
<evidence type="ECO:0000313" key="2">
    <source>
        <dbReference type="EMBL" id="KAF8901195.1"/>
    </source>
</evidence>
<dbReference type="InterPro" id="IPR009400">
    <property type="entry name" value="TFIIH_TTDA/Tfb5"/>
</dbReference>
<protein>
    <recommendedName>
        <fullName evidence="1">General transcription and DNA repair factor IIH subunit TFB5</fullName>
    </recommendedName>
</protein>
<dbReference type="EMBL" id="JADNYJ010000043">
    <property type="protein sequence ID" value="KAF8901195.1"/>
    <property type="molecule type" value="Genomic_DNA"/>
</dbReference>
<proteinExistence type="inferred from homology"/>
<keyword evidence="3" id="KW-1185">Reference proteome</keyword>
<sequence>MARKFQWHGADFWTTGHTRYFDDHHLVIKAEQEYRVRKELESELEKNTYSLES</sequence>
<comment type="similarity">
    <text evidence="1">Belongs to the TFB5 family.</text>
</comment>
<organism evidence="2 3">
    <name type="scientific">Gymnopilus junonius</name>
    <name type="common">Spectacular rustgill mushroom</name>
    <name type="synonym">Gymnopilus spectabilis subsp. junonius</name>
    <dbReference type="NCBI Taxonomy" id="109634"/>
    <lineage>
        <taxon>Eukaryota</taxon>
        <taxon>Fungi</taxon>
        <taxon>Dikarya</taxon>
        <taxon>Basidiomycota</taxon>
        <taxon>Agaricomycotina</taxon>
        <taxon>Agaricomycetes</taxon>
        <taxon>Agaricomycetidae</taxon>
        <taxon>Agaricales</taxon>
        <taxon>Agaricineae</taxon>
        <taxon>Hymenogastraceae</taxon>
        <taxon>Gymnopilus</taxon>
    </lineage>
</organism>
<dbReference type="Proteomes" id="UP000724874">
    <property type="component" value="Unassembled WGS sequence"/>
</dbReference>
<comment type="function">
    <text evidence="1">In NER, TFIIH acts by opening DNA around the lesion to allow the excision of the damaged oligonucleotide and its replacement by a new DNA fragment. In transcription, TFIIH has an essential role in transcription initiation. When the pre-initiation complex (PIC) has been established, TFIIH is required for promoter opening and promoter escape.</text>
</comment>
<accession>A0A9P5NR66</accession>
<keyword evidence="1" id="KW-0805">Transcription regulation</keyword>
<name>A0A9P5NR66_GYMJU</name>
<keyword evidence="1" id="KW-0234">DNA repair</keyword>
<dbReference type="GO" id="GO:0006289">
    <property type="term" value="P:nucleotide-excision repair"/>
    <property type="evidence" value="ECO:0007669"/>
    <property type="project" value="InterPro"/>
</dbReference>
<dbReference type="Gene3D" id="3.30.70.1220">
    <property type="entry name" value="TFB5-like"/>
    <property type="match status" value="1"/>
</dbReference>
<dbReference type="SUPFAM" id="SSF142897">
    <property type="entry name" value="TFB5-like"/>
    <property type="match status" value="1"/>
</dbReference>
<keyword evidence="1" id="KW-0539">Nucleus</keyword>
<dbReference type="Pfam" id="PF06331">
    <property type="entry name" value="Tfb5"/>
    <property type="match status" value="1"/>
</dbReference>
<comment type="subunit">
    <text evidence="1">Component of the 7-subunit TFIIH core complex.</text>
</comment>
<dbReference type="GO" id="GO:0000439">
    <property type="term" value="C:transcription factor TFIIH core complex"/>
    <property type="evidence" value="ECO:0007669"/>
    <property type="project" value="UniProtKB-UniRule"/>
</dbReference>
<dbReference type="AlphaFoldDB" id="A0A9P5NR66"/>
<evidence type="ECO:0000256" key="1">
    <source>
        <dbReference type="RuleBase" id="RU368032"/>
    </source>
</evidence>
<gene>
    <name evidence="2" type="ORF">CPB84DRAFT_1846955</name>
</gene>
<comment type="subcellular location">
    <subcellularLocation>
        <location evidence="1">Nucleus</location>
    </subcellularLocation>
</comment>
<dbReference type="GO" id="GO:0006367">
    <property type="term" value="P:transcription initiation at RNA polymerase II promoter"/>
    <property type="evidence" value="ECO:0007669"/>
    <property type="project" value="UniProtKB-UniRule"/>
</dbReference>
<reference evidence="2" key="1">
    <citation type="submission" date="2020-11" db="EMBL/GenBank/DDBJ databases">
        <authorList>
            <consortium name="DOE Joint Genome Institute"/>
            <person name="Ahrendt S."/>
            <person name="Riley R."/>
            <person name="Andreopoulos W."/>
            <person name="LaButti K."/>
            <person name="Pangilinan J."/>
            <person name="Ruiz-duenas F.J."/>
            <person name="Barrasa J.M."/>
            <person name="Sanchez-Garcia M."/>
            <person name="Camarero S."/>
            <person name="Miyauchi S."/>
            <person name="Serrano A."/>
            <person name="Linde D."/>
            <person name="Babiker R."/>
            <person name="Drula E."/>
            <person name="Ayuso-Fernandez I."/>
            <person name="Pacheco R."/>
            <person name="Padilla G."/>
            <person name="Ferreira P."/>
            <person name="Barriuso J."/>
            <person name="Kellner H."/>
            <person name="Castanera R."/>
            <person name="Alfaro M."/>
            <person name="Ramirez L."/>
            <person name="Pisabarro A.G."/>
            <person name="Kuo A."/>
            <person name="Tritt A."/>
            <person name="Lipzen A."/>
            <person name="He G."/>
            <person name="Yan M."/>
            <person name="Ng V."/>
            <person name="Cullen D."/>
            <person name="Martin F."/>
            <person name="Rosso M.-N."/>
            <person name="Henrissat B."/>
            <person name="Hibbett D."/>
            <person name="Martinez A.T."/>
            <person name="Grigoriev I.V."/>
        </authorList>
    </citation>
    <scope>NUCLEOTIDE SEQUENCE</scope>
    <source>
        <strain evidence="2">AH 44721</strain>
    </source>
</reference>
<comment type="caution">
    <text evidence="2">The sequence shown here is derived from an EMBL/GenBank/DDBJ whole genome shotgun (WGS) entry which is preliminary data.</text>
</comment>
<keyword evidence="1" id="KW-0804">Transcription</keyword>
<dbReference type="InterPro" id="IPR035935">
    <property type="entry name" value="TFB5-like_sf"/>
</dbReference>
<keyword evidence="1" id="KW-0227">DNA damage</keyword>